<dbReference type="GO" id="GO:0016747">
    <property type="term" value="F:acyltransferase activity, transferring groups other than amino-acyl groups"/>
    <property type="evidence" value="ECO:0007669"/>
    <property type="project" value="InterPro"/>
</dbReference>
<dbReference type="RefSeq" id="WP_111469316.1">
    <property type="nucleotide sequence ID" value="NZ_QLIX01000004.1"/>
</dbReference>
<dbReference type="GO" id="GO:0016020">
    <property type="term" value="C:membrane"/>
    <property type="evidence" value="ECO:0007669"/>
    <property type="project" value="TreeGrafter"/>
</dbReference>
<keyword evidence="1" id="KW-0472">Membrane</keyword>
<gene>
    <name evidence="3" type="ORF">DOO78_08535</name>
</gene>
<dbReference type="InterPro" id="IPR002656">
    <property type="entry name" value="Acyl_transf_3_dom"/>
</dbReference>
<evidence type="ECO:0000313" key="3">
    <source>
        <dbReference type="EMBL" id="RAI59628.1"/>
    </source>
</evidence>
<dbReference type="GO" id="GO:0000271">
    <property type="term" value="P:polysaccharide biosynthetic process"/>
    <property type="evidence" value="ECO:0007669"/>
    <property type="project" value="TreeGrafter"/>
</dbReference>
<name>A0A327MHG3_9PROT</name>
<evidence type="ECO:0000256" key="1">
    <source>
        <dbReference type="SAM" id="Phobius"/>
    </source>
</evidence>
<feature type="transmembrane region" description="Helical" evidence="1">
    <location>
        <begin position="228"/>
        <end position="249"/>
    </location>
</feature>
<feature type="transmembrane region" description="Helical" evidence="1">
    <location>
        <begin position="7"/>
        <end position="27"/>
    </location>
</feature>
<feature type="transmembrane region" description="Helical" evidence="1">
    <location>
        <begin position="196"/>
        <end position="216"/>
    </location>
</feature>
<feature type="transmembrane region" description="Helical" evidence="1">
    <location>
        <begin position="47"/>
        <end position="69"/>
    </location>
</feature>
<reference evidence="4" key="1">
    <citation type="submission" date="2018-06" db="EMBL/GenBank/DDBJ databases">
        <authorList>
            <person name="Khan S.A."/>
        </authorList>
    </citation>
    <scope>NUCLEOTIDE SEQUENCE [LARGE SCALE GENOMIC DNA]</scope>
    <source>
        <strain evidence="4">DB-1506</strain>
    </source>
</reference>
<proteinExistence type="predicted"/>
<evidence type="ECO:0000313" key="4">
    <source>
        <dbReference type="Proteomes" id="UP000249065"/>
    </source>
</evidence>
<dbReference type="EMBL" id="QLIX01000004">
    <property type="protein sequence ID" value="RAI59628.1"/>
    <property type="molecule type" value="Genomic_DNA"/>
</dbReference>
<protein>
    <recommendedName>
        <fullName evidence="2">Acyltransferase 3 domain-containing protein</fullName>
    </recommendedName>
</protein>
<feature type="transmembrane region" description="Helical" evidence="1">
    <location>
        <begin position="90"/>
        <end position="108"/>
    </location>
</feature>
<dbReference type="AlphaFoldDB" id="A0A327MHG3"/>
<feature type="domain" description="Acyltransferase 3" evidence="2">
    <location>
        <begin position="10"/>
        <end position="346"/>
    </location>
</feature>
<organism evidence="3 4">
    <name type="scientific">Roseicella frigidaeris</name>
    <dbReference type="NCBI Taxonomy" id="2230885"/>
    <lineage>
        <taxon>Bacteria</taxon>
        <taxon>Pseudomonadati</taxon>
        <taxon>Pseudomonadota</taxon>
        <taxon>Alphaproteobacteria</taxon>
        <taxon>Acetobacterales</taxon>
        <taxon>Roseomonadaceae</taxon>
        <taxon>Roseicella</taxon>
    </lineage>
</organism>
<feature type="transmembrane region" description="Helical" evidence="1">
    <location>
        <begin position="328"/>
        <end position="349"/>
    </location>
</feature>
<sequence length="373" mass="41046">MTEPRSILHNVQVLRFVAATVVLFGHVQHEAMELGYARPDTFGLLSAIDWGMGVDLFFIISGFIMYLIGKEEFGRRGAPGKFMSRRILRVVPLYWCFSLAMIAALALMPGRVTASMSSPEHIIASFFFLPWPNASGELLPVLALGWTLNFEMLFYAVFALALRFERKTGIAILFGAFAALILLGALVPATVWPLHFWGSAIIIEFLLGIGLAMLYADGWRLPMPTRAALVGLAVALTIAFGFSAMAHVTPDRAPFETPSRLIRNGLPCLLLAAGMILGSQPARIGRIGRIGQLLRLGGDASYSLYLSHPFSINVFAILWRWTHINDPWAFVISASLFAMGAAIAVYYALEKPILLLLRQQRPRRQVDAAVATP</sequence>
<accession>A0A327MHG3</accession>
<feature type="transmembrane region" description="Helical" evidence="1">
    <location>
        <begin position="261"/>
        <end position="279"/>
    </location>
</feature>
<dbReference type="Pfam" id="PF01757">
    <property type="entry name" value="Acyl_transf_3"/>
    <property type="match status" value="1"/>
</dbReference>
<keyword evidence="1" id="KW-0812">Transmembrane</keyword>
<feature type="transmembrane region" description="Helical" evidence="1">
    <location>
        <begin position="138"/>
        <end position="162"/>
    </location>
</feature>
<keyword evidence="4" id="KW-1185">Reference proteome</keyword>
<dbReference type="OrthoDB" id="505919at2"/>
<dbReference type="PANTHER" id="PTHR23028:SF53">
    <property type="entry name" value="ACYL_TRANSF_3 DOMAIN-CONTAINING PROTEIN"/>
    <property type="match status" value="1"/>
</dbReference>
<dbReference type="Proteomes" id="UP000249065">
    <property type="component" value="Unassembled WGS sequence"/>
</dbReference>
<dbReference type="InterPro" id="IPR050879">
    <property type="entry name" value="Acyltransferase_3"/>
</dbReference>
<evidence type="ECO:0000259" key="2">
    <source>
        <dbReference type="Pfam" id="PF01757"/>
    </source>
</evidence>
<comment type="caution">
    <text evidence="3">The sequence shown here is derived from an EMBL/GenBank/DDBJ whole genome shotgun (WGS) entry which is preliminary data.</text>
</comment>
<keyword evidence="1" id="KW-1133">Transmembrane helix</keyword>
<dbReference type="PANTHER" id="PTHR23028">
    <property type="entry name" value="ACETYLTRANSFERASE"/>
    <property type="match status" value="1"/>
</dbReference>
<feature type="transmembrane region" description="Helical" evidence="1">
    <location>
        <begin position="300"/>
        <end position="322"/>
    </location>
</feature>
<feature type="transmembrane region" description="Helical" evidence="1">
    <location>
        <begin position="169"/>
        <end position="190"/>
    </location>
</feature>